<gene>
    <name evidence="2" type="primary">Cnig_chr_V.g19015</name>
    <name evidence="2" type="ORF">B9Z55_019015</name>
</gene>
<evidence type="ECO:0000313" key="2">
    <source>
        <dbReference type="EMBL" id="PIC26441.1"/>
    </source>
</evidence>
<organism evidence="2 3">
    <name type="scientific">Caenorhabditis nigoni</name>
    <dbReference type="NCBI Taxonomy" id="1611254"/>
    <lineage>
        <taxon>Eukaryota</taxon>
        <taxon>Metazoa</taxon>
        <taxon>Ecdysozoa</taxon>
        <taxon>Nematoda</taxon>
        <taxon>Chromadorea</taxon>
        <taxon>Rhabditida</taxon>
        <taxon>Rhabditina</taxon>
        <taxon>Rhabditomorpha</taxon>
        <taxon>Rhabditoidea</taxon>
        <taxon>Rhabditidae</taxon>
        <taxon>Peloderinae</taxon>
        <taxon>Caenorhabditis</taxon>
    </lineage>
</organism>
<dbReference type="OrthoDB" id="10426991at2759"/>
<evidence type="ECO:0000256" key="1">
    <source>
        <dbReference type="SAM" id="MobiDB-lite"/>
    </source>
</evidence>
<dbReference type="AlphaFoldDB" id="A0A2G5THA3"/>
<dbReference type="Proteomes" id="UP000230233">
    <property type="component" value="Chromosome V"/>
</dbReference>
<comment type="caution">
    <text evidence="2">The sequence shown here is derived from an EMBL/GenBank/DDBJ whole genome shotgun (WGS) entry which is preliminary data.</text>
</comment>
<feature type="region of interest" description="Disordered" evidence="1">
    <location>
        <begin position="1"/>
        <end position="51"/>
    </location>
</feature>
<keyword evidence="3" id="KW-1185">Reference proteome</keyword>
<evidence type="ECO:0000313" key="3">
    <source>
        <dbReference type="Proteomes" id="UP000230233"/>
    </source>
</evidence>
<dbReference type="EMBL" id="PDUG01000005">
    <property type="protein sequence ID" value="PIC26441.1"/>
    <property type="molecule type" value="Genomic_DNA"/>
</dbReference>
<proteinExistence type="predicted"/>
<name>A0A2G5THA3_9PELO</name>
<accession>A0A2G5THA3</accession>
<sequence length="122" mass="14031">MKEETTMKKKLLHSATSSGDDGKERVMSQNHNNKQNGWERVSPPPQSPKMTQIRVQTNTRMCPQEQTSRTLGEHINVHDIIKKKCRTIKISQTNSLELVRDLNMNVLVYKRGEDSEIVSKNN</sequence>
<reference evidence="3" key="1">
    <citation type="submission" date="2017-10" db="EMBL/GenBank/DDBJ databases">
        <title>Rapid genome shrinkage in a self-fertile nematode reveals novel sperm competition proteins.</title>
        <authorList>
            <person name="Yin D."/>
            <person name="Schwarz E.M."/>
            <person name="Thomas C.G."/>
            <person name="Felde R.L."/>
            <person name="Korf I.F."/>
            <person name="Cutter A.D."/>
            <person name="Schartner C.M."/>
            <person name="Ralston E.J."/>
            <person name="Meyer B.J."/>
            <person name="Haag E.S."/>
        </authorList>
    </citation>
    <scope>NUCLEOTIDE SEQUENCE [LARGE SCALE GENOMIC DNA]</scope>
    <source>
        <strain evidence="3">JU1422</strain>
    </source>
</reference>
<feature type="compositionally biased region" description="Polar residues" evidence="1">
    <location>
        <begin position="27"/>
        <end position="36"/>
    </location>
</feature>
<protein>
    <submittedName>
        <fullName evidence="2">Uncharacterized protein</fullName>
    </submittedName>
</protein>